<name>A0A1Y1S890_9MICR</name>
<comment type="caution">
    <text evidence="2">The sequence shown here is derived from an EMBL/GenBank/DDBJ whole genome shotgun (WGS) entry which is preliminary data.</text>
</comment>
<dbReference type="AlphaFoldDB" id="A0A1Y1S890"/>
<feature type="region of interest" description="Disordered" evidence="1">
    <location>
        <begin position="1"/>
        <end position="22"/>
    </location>
</feature>
<reference evidence="2 3" key="1">
    <citation type="journal article" date="2017" name="Environ. Microbiol.">
        <title>Decay of the glycolytic pathway and adaptation to intranuclear parasitism within Enterocytozoonidae microsporidia.</title>
        <authorList>
            <person name="Wiredu Boakye D."/>
            <person name="Jaroenlak P."/>
            <person name="Prachumwat A."/>
            <person name="Williams T.A."/>
            <person name="Bateman K.S."/>
            <person name="Itsathitphaisarn O."/>
            <person name="Sritunyalucksana K."/>
            <person name="Paszkiewicz K.H."/>
            <person name="Moore K.A."/>
            <person name="Stentiford G.D."/>
            <person name="Williams B.A."/>
        </authorList>
    </citation>
    <scope>NUCLEOTIDE SEQUENCE [LARGE SCALE GENOMIC DNA]</scope>
    <source>
        <strain evidence="2 3">GB1</strain>
    </source>
</reference>
<dbReference type="Proteomes" id="UP000192639">
    <property type="component" value="Unassembled WGS sequence"/>
</dbReference>
<accession>A0A1Y1S890</accession>
<organism evidence="2 3">
    <name type="scientific">Enterospora canceri</name>
    <dbReference type="NCBI Taxonomy" id="1081671"/>
    <lineage>
        <taxon>Eukaryota</taxon>
        <taxon>Fungi</taxon>
        <taxon>Fungi incertae sedis</taxon>
        <taxon>Microsporidia</taxon>
        <taxon>Enterocytozoonidae</taxon>
        <taxon>Enterospora</taxon>
    </lineage>
</organism>
<sequence>MLFGRKAEETMEPIDADQGVVEDKMDYPEADSRFKQTALKYFTRLKEHNTRIFTFIGDRLSSLISNIKSRFETKNETIVTI</sequence>
<protein>
    <submittedName>
        <fullName evidence="2">Uncharacterized protein</fullName>
    </submittedName>
</protein>
<dbReference type="VEuPathDB" id="MicrosporidiaDB:ECANGB1_237"/>
<evidence type="ECO:0000313" key="3">
    <source>
        <dbReference type="Proteomes" id="UP000192639"/>
    </source>
</evidence>
<evidence type="ECO:0000313" key="2">
    <source>
        <dbReference type="EMBL" id="ORD94659.1"/>
    </source>
</evidence>
<gene>
    <name evidence="2" type="ORF">ECANGB1_237</name>
</gene>
<dbReference type="EMBL" id="LWDP01000012">
    <property type="protein sequence ID" value="ORD94659.1"/>
    <property type="molecule type" value="Genomic_DNA"/>
</dbReference>
<keyword evidence="3" id="KW-1185">Reference proteome</keyword>
<proteinExistence type="predicted"/>
<evidence type="ECO:0000256" key="1">
    <source>
        <dbReference type="SAM" id="MobiDB-lite"/>
    </source>
</evidence>